<organism evidence="2">
    <name type="scientific">marine metagenome</name>
    <dbReference type="NCBI Taxonomy" id="408172"/>
    <lineage>
        <taxon>unclassified sequences</taxon>
        <taxon>metagenomes</taxon>
        <taxon>ecological metagenomes</taxon>
    </lineage>
</organism>
<proteinExistence type="predicted"/>
<name>A0A381ZDT8_9ZZZZ</name>
<sequence length="200" mass="22334">MNAEEVGGRWGTEKREREYYRVVSVPIPKGEVIEGGAFELMPDNRLAVGTRRGDIFFMSGVDEDKPRPQFHKFAEGLDEIFGLAHRKGVLYVTHSAELTRVTDTNRDGKADRFETISDAWGYGNYHEYAFGSKFDEKGNLFVALGLSNSYHSRALFRGWAMKITPEGKSIPIASGLRSPGGIGPNEHGALFYIESQGPWN</sequence>
<accession>A0A381ZDT8</accession>
<evidence type="ECO:0000313" key="2">
    <source>
        <dbReference type="EMBL" id="SVA87284.1"/>
    </source>
</evidence>
<gene>
    <name evidence="2" type="ORF">METZ01_LOCUS140138</name>
</gene>
<dbReference type="EMBL" id="UINC01020891">
    <property type="protein sequence ID" value="SVA87284.1"/>
    <property type="molecule type" value="Genomic_DNA"/>
</dbReference>
<evidence type="ECO:0000259" key="1">
    <source>
        <dbReference type="Pfam" id="PF23500"/>
    </source>
</evidence>
<dbReference type="SUPFAM" id="SSF63829">
    <property type="entry name" value="Calcium-dependent phosphotriesterase"/>
    <property type="match status" value="1"/>
</dbReference>
<dbReference type="PANTHER" id="PTHR33546">
    <property type="entry name" value="LARGE, MULTIFUNCTIONAL SECRETED PROTEIN-RELATED"/>
    <property type="match status" value="1"/>
</dbReference>
<dbReference type="PANTHER" id="PTHR33546:SF1">
    <property type="entry name" value="LARGE, MULTIFUNCTIONAL SECRETED PROTEIN"/>
    <property type="match status" value="1"/>
</dbReference>
<reference evidence="2" key="1">
    <citation type="submission" date="2018-05" db="EMBL/GenBank/DDBJ databases">
        <authorList>
            <person name="Lanie J.A."/>
            <person name="Ng W.-L."/>
            <person name="Kazmierczak K.M."/>
            <person name="Andrzejewski T.M."/>
            <person name="Davidsen T.M."/>
            <person name="Wayne K.J."/>
            <person name="Tettelin H."/>
            <person name="Glass J.I."/>
            <person name="Rusch D."/>
            <person name="Podicherti R."/>
            <person name="Tsui H.-C.T."/>
            <person name="Winkler M.E."/>
        </authorList>
    </citation>
    <scope>NUCLEOTIDE SEQUENCE</scope>
</reference>
<dbReference type="InterPro" id="IPR011042">
    <property type="entry name" value="6-blade_b-propeller_TolB-like"/>
</dbReference>
<dbReference type="AlphaFoldDB" id="A0A381ZDT8"/>
<dbReference type="Pfam" id="PF23500">
    <property type="entry name" value="DUF7133"/>
    <property type="match status" value="1"/>
</dbReference>
<feature type="domain" description="DUF7133" evidence="1">
    <location>
        <begin position="51"/>
        <end position="196"/>
    </location>
</feature>
<feature type="non-terminal residue" evidence="2">
    <location>
        <position position="200"/>
    </location>
</feature>
<dbReference type="InterPro" id="IPR055557">
    <property type="entry name" value="DUF7133"/>
</dbReference>
<protein>
    <recommendedName>
        <fullName evidence="1">DUF7133 domain-containing protein</fullName>
    </recommendedName>
</protein>
<dbReference type="Gene3D" id="2.120.10.30">
    <property type="entry name" value="TolB, C-terminal domain"/>
    <property type="match status" value="1"/>
</dbReference>